<gene>
    <name evidence="2" type="ORF">AVEN_141870_1</name>
</gene>
<comment type="caution">
    <text evidence="2">The sequence shown here is derived from an EMBL/GenBank/DDBJ whole genome shotgun (WGS) entry which is preliminary data.</text>
</comment>
<reference evidence="2 3" key="1">
    <citation type="journal article" date="2019" name="Sci. Rep.">
        <title>Orb-weaving spider Araneus ventricosus genome elucidates the spidroin gene catalogue.</title>
        <authorList>
            <person name="Kono N."/>
            <person name="Nakamura H."/>
            <person name="Ohtoshi R."/>
            <person name="Moran D.A.P."/>
            <person name="Shinohara A."/>
            <person name="Yoshida Y."/>
            <person name="Fujiwara M."/>
            <person name="Mori M."/>
            <person name="Tomita M."/>
            <person name="Arakawa K."/>
        </authorList>
    </citation>
    <scope>NUCLEOTIDE SEQUENCE [LARGE SCALE GENOMIC DNA]</scope>
</reference>
<evidence type="ECO:0000313" key="2">
    <source>
        <dbReference type="EMBL" id="GBM50256.1"/>
    </source>
</evidence>
<name>A0A4Y2GBU8_ARAVE</name>
<organism evidence="2 3">
    <name type="scientific">Araneus ventricosus</name>
    <name type="common">Orbweaver spider</name>
    <name type="synonym">Epeira ventricosa</name>
    <dbReference type="NCBI Taxonomy" id="182803"/>
    <lineage>
        <taxon>Eukaryota</taxon>
        <taxon>Metazoa</taxon>
        <taxon>Ecdysozoa</taxon>
        <taxon>Arthropoda</taxon>
        <taxon>Chelicerata</taxon>
        <taxon>Arachnida</taxon>
        <taxon>Araneae</taxon>
        <taxon>Araneomorphae</taxon>
        <taxon>Entelegynae</taxon>
        <taxon>Araneoidea</taxon>
        <taxon>Araneidae</taxon>
        <taxon>Araneus</taxon>
    </lineage>
</organism>
<dbReference type="AlphaFoldDB" id="A0A4Y2GBU8"/>
<sequence length="79" mass="9056">MPTPYEKEMELLRKLLAGAETGKDSDCDNEDNGPEVVTEENFKDHESLMNHDTESEDDGDSRNEEVNNLEWFFFIKDGG</sequence>
<evidence type="ECO:0000256" key="1">
    <source>
        <dbReference type="SAM" id="MobiDB-lite"/>
    </source>
</evidence>
<evidence type="ECO:0000313" key="3">
    <source>
        <dbReference type="Proteomes" id="UP000499080"/>
    </source>
</evidence>
<accession>A0A4Y2GBU8</accession>
<dbReference type="Proteomes" id="UP000499080">
    <property type="component" value="Unassembled WGS sequence"/>
</dbReference>
<keyword evidence="3" id="KW-1185">Reference proteome</keyword>
<dbReference type="OrthoDB" id="6779804at2759"/>
<protein>
    <submittedName>
        <fullName evidence="2">Uncharacterized protein</fullName>
    </submittedName>
</protein>
<dbReference type="EMBL" id="BGPR01001290">
    <property type="protein sequence ID" value="GBM50256.1"/>
    <property type="molecule type" value="Genomic_DNA"/>
</dbReference>
<feature type="compositionally biased region" description="Basic and acidic residues" evidence="1">
    <location>
        <begin position="40"/>
        <end position="53"/>
    </location>
</feature>
<feature type="region of interest" description="Disordered" evidence="1">
    <location>
        <begin position="17"/>
        <end position="64"/>
    </location>
</feature>
<proteinExistence type="predicted"/>